<dbReference type="STRING" id="882086.SacxiDRAFT_2248"/>
<proteinExistence type="predicted"/>
<name>I0V2X5_9PSEU</name>
<dbReference type="InterPro" id="IPR023214">
    <property type="entry name" value="HAD_sf"/>
</dbReference>
<sequence length="206" mass="22270">MTWVVFDYGEVLCTRTVALPKLAARLGVASEDFEPAYWAHRDAYDRGCSDEAYWSAVAGSAGARLDTDAVGDLTRLDIEGWSRIDAGSMRLLGELAGSGARLALLSNAPTSFARFAERQPWARHFRDRVFSADVGCAKPDRQIFDLLTSRLGAEAGRCVFFDDRAANVDGARAAGLAAHLWQGAEHARQVLTSNGVRVSTASACRS</sequence>
<gene>
    <name evidence="1" type="ORF">SacxiDRAFT_2248</name>
</gene>
<organism evidence="1 2">
    <name type="scientific">Saccharomonospora xinjiangensis XJ-54</name>
    <dbReference type="NCBI Taxonomy" id="882086"/>
    <lineage>
        <taxon>Bacteria</taxon>
        <taxon>Bacillati</taxon>
        <taxon>Actinomycetota</taxon>
        <taxon>Actinomycetes</taxon>
        <taxon>Pseudonocardiales</taxon>
        <taxon>Pseudonocardiaceae</taxon>
        <taxon>Saccharomonospora</taxon>
    </lineage>
</organism>
<dbReference type="NCBIfam" id="TIGR01509">
    <property type="entry name" value="HAD-SF-IA-v3"/>
    <property type="match status" value="1"/>
</dbReference>
<dbReference type="OrthoDB" id="9797415at2"/>
<dbReference type="InterPro" id="IPR006439">
    <property type="entry name" value="HAD-SF_hydro_IA"/>
</dbReference>
<dbReference type="Pfam" id="PF00702">
    <property type="entry name" value="Hydrolase"/>
    <property type="match status" value="1"/>
</dbReference>
<dbReference type="AlphaFoldDB" id="I0V2X5"/>
<dbReference type="SFLD" id="SFLDS00003">
    <property type="entry name" value="Haloacid_Dehalogenase"/>
    <property type="match status" value="1"/>
</dbReference>
<dbReference type="SUPFAM" id="SSF56784">
    <property type="entry name" value="HAD-like"/>
    <property type="match status" value="1"/>
</dbReference>
<dbReference type="Gene3D" id="3.40.50.1000">
    <property type="entry name" value="HAD superfamily/HAD-like"/>
    <property type="match status" value="1"/>
</dbReference>
<dbReference type="PANTHER" id="PTHR43611:SF3">
    <property type="entry name" value="FLAVIN MONONUCLEOTIDE HYDROLASE 1, CHLOROPLATIC"/>
    <property type="match status" value="1"/>
</dbReference>
<dbReference type="EMBL" id="JH636049">
    <property type="protein sequence ID" value="EID54478.1"/>
    <property type="molecule type" value="Genomic_DNA"/>
</dbReference>
<dbReference type="SFLD" id="SFLDG01129">
    <property type="entry name" value="C1.5:_HAD__Beta-PGM__Phosphata"/>
    <property type="match status" value="1"/>
</dbReference>
<dbReference type="InterPro" id="IPR036412">
    <property type="entry name" value="HAD-like_sf"/>
</dbReference>
<dbReference type="Proteomes" id="UP000004691">
    <property type="component" value="Unassembled WGS sequence"/>
</dbReference>
<dbReference type="PANTHER" id="PTHR43611">
    <property type="entry name" value="ALPHA-D-GLUCOSE 1-PHOSPHATE PHOSPHATASE"/>
    <property type="match status" value="1"/>
</dbReference>
<dbReference type="HOGENOM" id="CLU_045011_9_3_11"/>
<protein>
    <submittedName>
        <fullName evidence="1">Haloacid dehalogenase superfamily protein, subfamily IA, variant 3 with third motif having DD or ED</fullName>
    </submittedName>
</protein>
<dbReference type="eggNOG" id="COG1011">
    <property type="taxonomic scope" value="Bacteria"/>
</dbReference>
<evidence type="ECO:0000313" key="1">
    <source>
        <dbReference type="EMBL" id="EID54478.1"/>
    </source>
</evidence>
<evidence type="ECO:0000313" key="2">
    <source>
        <dbReference type="Proteomes" id="UP000004691"/>
    </source>
</evidence>
<dbReference type="RefSeq" id="WP_006238627.1">
    <property type="nucleotide sequence ID" value="NZ_JH636049.1"/>
</dbReference>
<keyword evidence="2" id="KW-1185">Reference proteome</keyword>
<dbReference type="PRINTS" id="PR00413">
    <property type="entry name" value="HADHALOGNASE"/>
</dbReference>
<dbReference type="CDD" id="cd02603">
    <property type="entry name" value="HAD_sEH-N_like"/>
    <property type="match status" value="1"/>
</dbReference>
<accession>I0V2X5</accession>
<reference evidence="1 2" key="1">
    <citation type="submission" date="2012-01" db="EMBL/GenBank/DDBJ databases">
        <title>Improved High-Quality Draft sequence of Saccharomonospora xinjiangensis XJ-54.</title>
        <authorList>
            <consortium name="US DOE Joint Genome Institute"/>
            <person name="Lucas S."/>
            <person name="Han J."/>
            <person name="Lapidus A."/>
            <person name="Cheng J.-F."/>
            <person name="Goodwin L."/>
            <person name="Pitluck S."/>
            <person name="Peters L."/>
            <person name="Mikhailova N."/>
            <person name="Teshima H."/>
            <person name="Detter J.C."/>
            <person name="Han C."/>
            <person name="Tapia R."/>
            <person name="Land M."/>
            <person name="Hauser L."/>
            <person name="Kyrpides N."/>
            <person name="Ivanova N."/>
            <person name="Pagani I."/>
            <person name="Brambilla E.-M."/>
            <person name="Klenk H.-P."/>
            <person name="Woyke T."/>
        </authorList>
    </citation>
    <scope>NUCLEOTIDE SEQUENCE [LARGE SCALE GENOMIC DNA]</scope>
    <source>
        <strain evidence="1 2">XJ-54</strain>
    </source>
</reference>